<dbReference type="SUPFAM" id="SSF47370">
    <property type="entry name" value="Bromodomain"/>
    <property type="match status" value="1"/>
</dbReference>
<dbReference type="PRINTS" id="PR00503">
    <property type="entry name" value="BROMODOMAIN"/>
</dbReference>
<dbReference type="Pfam" id="PF00439">
    <property type="entry name" value="Bromodomain"/>
    <property type="match status" value="1"/>
</dbReference>
<organism evidence="4 5">
    <name type="scientific">Umbelopsis ramanniana AG</name>
    <dbReference type="NCBI Taxonomy" id="1314678"/>
    <lineage>
        <taxon>Eukaryota</taxon>
        <taxon>Fungi</taxon>
        <taxon>Fungi incertae sedis</taxon>
        <taxon>Mucoromycota</taxon>
        <taxon>Mucoromycotina</taxon>
        <taxon>Umbelopsidomycetes</taxon>
        <taxon>Umbelopsidales</taxon>
        <taxon>Umbelopsidaceae</taxon>
        <taxon>Umbelopsis</taxon>
    </lineage>
</organism>
<dbReference type="RefSeq" id="XP_051446282.1">
    <property type="nucleotide sequence ID" value="XM_051583988.1"/>
</dbReference>
<dbReference type="SMART" id="SM00297">
    <property type="entry name" value="BROMO"/>
    <property type="match status" value="1"/>
</dbReference>
<feature type="non-terminal residue" evidence="4">
    <location>
        <position position="1"/>
    </location>
</feature>
<comment type="caution">
    <text evidence="4">The sequence shown here is derived from an EMBL/GenBank/DDBJ whole genome shotgun (WGS) entry which is preliminary data.</text>
</comment>
<evidence type="ECO:0000256" key="2">
    <source>
        <dbReference type="PROSITE-ProRule" id="PRU00035"/>
    </source>
</evidence>
<dbReference type="PROSITE" id="PS50014">
    <property type="entry name" value="BROMODOMAIN_2"/>
    <property type="match status" value="1"/>
</dbReference>
<accession>A0AAD5EC74</accession>
<dbReference type="GO" id="GO:0006325">
    <property type="term" value="P:chromatin organization"/>
    <property type="evidence" value="ECO:0007669"/>
    <property type="project" value="UniProtKB-ARBA"/>
</dbReference>
<dbReference type="PANTHER" id="PTHR22881">
    <property type="entry name" value="BROMODOMAIN CONTAINING PROTEIN"/>
    <property type="match status" value="1"/>
</dbReference>
<evidence type="ECO:0000256" key="1">
    <source>
        <dbReference type="ARBA" id="ARBA00023117"/>
    </source>
</evidence>
<sequence>FLEPVDTNIVTDYLNVIKNPMDFMTMRQKLESNQYPDMDAFKQDFQLICTNAKIYNAPDTPYWRNADKLE</sequence>
<feature type="domain" description="Bromo" evidence="3">
    <location>
        <begin position="1"/>
        <end position="63"/>
    </location>
</feature>
<dbReference type="GeneID" id="75909338"/>
<evidence type="ECO:0000259" key="3">
    <source>
        <dbReference type="PROSITE" id="PS50014"/>
    </source>
</evidence>
<dbReference type="InterPro" id="IPR036427">
    <property type="entry name" value="Bromodomain-like_sf"/>
</dbReference>
<dbReference type="AlphaFoldDB" id="A0AAD5EC74"/>
<dbReference type="InterPro" id="IPR001487">
    <property type="entry name" value="Bromodomain"/>
</dbReference>
<gene>
    <name evidence="4" type="ORF">K450DRAFT_158038</name>
</gene>
<dbReference type="EMBL" id="MU620907">
    <property type="protein sequence ID" value="KAI8581278.1"/>
    <property type="molecule type" value="Genomic_DNA"/>
</dbReference>
<dbReference type="PANTHER" id="PTHR22881:SF27">
    <property type="entry name" value="BROMODOMAIN CONTAINING 7_9"/>
    <property type="match status" value="1"/>
</dbReference>
<dbReference type="Proteomes" id="UP001206595">
    <property type="component" value="Unassembled WGS sequence"/>
</dbReference>
<keyword evidence="1 2" id="KW-0103">Bromodomain</keyword>
<reference evidence="4" key="2">
    <citation type="journal article" date="2022" name="Proc. Natl. Acad. Sci. U.S.A.">
        <title>Diploid-dominant life cycles characterize the early evolution of Fungi.</title>
        <authorList>
            <person name="Amses K.R."/>
            <person name="Simmons D.R."/>
            <person name="Longcore J.E."/>
            <person name="Mondo S.J."/>
            <person name="Seto K."/>
            <person name="Jeronimo G.H."/>
            <person name="Bonds A.E."/>
            <person name="Quandt C.A."/>
            <person name="Davis W.J."/>
            <person name="Chang Y."/>
            <person name="Federici B.A."/>
            <person name="Kuo A."/>
            <person name="LaButti K."/>
            <person name="Pangilinan J."/>
            <person name="Andreopoulos W."/>
            <person name="Tritt A."/>
            <person name="Riley R."/>
            <person name="Hundley H."/>
            <person name="Johnson J."/>
            <person name="Lipzen A."/>
            <person name="Barry K."/>
            <person name="Lang B.F."/>
            <person name="Cuomo C.A."/>
            <person name="Buchler N.E."/>
            <person name="Grigoriev I.V."/>
            <person name="Spatafora J.W."/>
            <person name="Stajich J.E."/>
            <person name="James T.Y."/>
        </authorList>
    </citation>
    <scope>NUCLEOTIDE SEQUENCE</scope>
    <source>
        <strain evidence="4">AG</strain>
    </source>
</reference>
<keyword evidence="5" id="KW-1185">Reference proteome</keyword>
<name>A0AAD5EC74_UMBRA</name>
<protein>
    <recommendedName>
        <fullName evidence="3">Bromo domain-containing protein</fullName>
    </recommendedName>
</protein>
<evidence type="ECO:0000313" key="4">
    <source>
        <dbReference type="EMBL" id="KAI8581278.1"/>
    </source>
</evidence>
<dbReference type="Gene3D" id="1.20.920.10">
    <property type="entry name" value="Bromodomain-like"/>
    <property type="match status" value="1"/>
</dbReference>
<evidence type="ECO:0000313" key="5">
    <source>
        <dbReference type="Proteomes" id="UP001206595"/>
    </source>
</evidence>
<feature type="non-terminal residue" evidence="4">
    <location>
        <position position="70"/>
    </location>
</feature>
<proteinExistence type="predicted"/>
<dbReference type="InterPro" id="IPR051831">
    <property type="entry name" value="Bromodomain_contain_prot"/>
</dbReference>
<reference evidence="4" key="1">
    <citation type="submission" date="2021-06" db="EMBL/GenBank/DDBJ databases">
        <authorList>
            <consortium name="DOE Joint Genome Institute"/>
            <person name="Mondo S.J."/>
            <person name="Amses K.R."/>
            <person name="Simmons D.R."/>
            <person name="Longcore J.E."/>
            <person name="Seto K."/>
            <person name="Alves G.H."/>
            <person name="Bonds A.E."/>
            <person name="Quandt C.A."/>
            <person name="Davis W.J."/>
            <person name="Chang Y."/>
            <person name="Letcher P.M."/>
            <person name="Powell M.J."/>
            <person name="Kuo A."/>
            <person name="Labutti K."/>
            <person name="Pangilinan J."/>
            <person name="Andreopoulos W."/>
            <person name="Tritt A."/>
            <person name="Riley R."/>
            <person name="Hundley H."/>
            <person name="Johnson J."/>
            <person name="Lipzen A."/>
            <person name="Barry K."/>
            <person name="Berbee M.L."/>
            <person name="Buchler N.E."/>
            <person name="Grigoriev I.V."/>
            <person name="Spatafora J.W."/>
            <person name="Stajich J.E."/>
            <person name="James T.Y."/>
        </authorList>
    </citation>
    <scope>NUCLEOTIDE SEQUENCE</scope>
    <source>
        <strain evidence="4">AG</strain>
    </source>
</reference>